<sequence>MQGADYLEREHLLNVLQSNKNINLTKHEGMIDGKYNRIFEFEVRGKTYQIEWWVNVSYLSLGELTVVFDDISIDGCWPNRFKNNINFLNQKETIAVLPLEEYAKTNQWE</sequence>
<dbReference type="AlphaFoldDB" id="A0A366DLQ2"/>
<reference evidence="1 2" key="1">
    <citation type="submission" date="2018-06" db="EMBL/GenBank/DDBJ databases">
        <title>Genomic Encyclopedia of Type Strains, Phase IV (KMG-IV): sequencing the most valuable type-strain genomes for metagenomic binning, comparative biology and taxonomic classification.</title>
        <authorList>
            <person name="Goeker M."/>
        </authorList>
    </citation>
    <scope>NUCLEOTIDE SEQUENCE [LARGE SCALE GENOMIC DNA]</scope>
    <source>
        <strain evidence="1 2">DSM 15140</strain>
    </source>
</reference>
<keyword evidence="2" id="KW-1185">Reference proteome</keyword>
<name>A0A366DLQ2_9BACI</name>
<protein>
    <submittedName>
        <fullName evidence="1">Uncharacterized protein</fullName>
    </submittedName>
</protein>
<proteinExistence type="predicted"/>
<gene>
    <name evidence="1" type="ORF">DES48_1252</name>
</gene>
<organism evidence="1 2">
    <name type="scientific">Paraliobacillus ryukyuensis</name>
    <dbReference type="NCBI Taxonomy" id="200904"/>
    <lineage>
        <taxon>Bacteria</taxon>
        <taxon>Bacillati</taxon>
        <taxon>Bacillota</taxon>
        <taxon>Bacilli</taxon>
        <taxon>Bacillales</taxon>
        <taxon>Bacillaceae</taxon>
        <taxon>Paraliobacillus</taxon>
    </lineage>
</organism>
<accession>A0A366DLQ2</accession>
<evidence type="ECO:0000313" key="1">
    <source>
        <dbReference type="EMBL" id="RBO90991.1"/>
    </source>
</evidence>
<dbReference type="EMBL" id="QNRI01000025">
    <property type="protein sequence ID" value="RBO90991.1"/>
    <property type="molecule type" value="Genomic_DNA"/>
</dbReference>
<evidence type="ECO:0000313" key="2">
    <source>
        <dbReference type="Proteomes" id="UP000252254"/>
    </source>
</evidence>
<comment type="caution">
    <text evidence="1">The sequence shown here is derived from an EMBL/GenBank/DDBJ whole genome shotgun (WGS) entry which is preliminary data.</text>
</comment>
<dbReference type="Proteomes" id="UP000252254">
    <property type="component" value="Unassembled WGS sequence"/>
</dbReference>